<dbReference type="GO" id="GO:0009117">
    <property type="term" value="P:nucleotide metabolic process"/>
    <property type="evidence" value="ECO:0007669"/>
    <property type="project" value="UniProtKB-KW"/>
</dbReference>
<comment type="function">
    <text evidence="4">Nucleoside triphosphate pyrophosphatase that hydrolyzes dTTP and UTP. May have a dual role in cell division arrest and in preventing the incorporation of modified nucleotides into cellular nucleic acids.</text>
</comment>
<dbReference type="SUPFAM" id="SSF52972">
    <property type="entry name" value="ITPase-like"/>
    <property type="match status" value="1"/>
</dbReference>
<gene>
    <name evidence="5" type="ORF">A5CPEGH6_13720</name>
</gene>
<comment type="catalytic activity">
    <reaction evidence="4">
        <text>UTP + H2O = UMP + diphosphate + H(+)</text>
        <dbReference type="Rhea" id="RHEA:29395"/>
        <dbReference type="ChEBI" id="CHEBI:15377"/>
        <dbReference type="ChEBI" id="CHEBI:15378"/>
        <dbReference type="ChEBI" id="CHEBI:33019"/>
        <dbReference type="ChEBI" id="CHEBI:46398"/>
        <dbReference type="ChEBI" id="CHEBI:57865"/>
        <dbReference type="EC" id="3.6.1.9"/>
    </reaction>
</comment>
<dbReference type="GO" id="GO:0036218">
    <property type="term" value="F:dTTP diphosphatase activity"/>
    <property type="evidence" value="ECO:0007669"/>
    <property type="project" value="RHEA"/>
</dbReference>
<reference evidence="6" key="1">
    <citation type="submission" date="2019-06" db="EMBL/GenBank/DDBJ databases">
        <title>Alistipes onderdonkii subsp. vulgaris subsp. nov., Alistipes dispar sp. nov. and Alistipes communis sp. nov., isolated from human faeces, and creation of Alistipes onderdonkii subsp. onderdonkii subsp. nov.</title>
        <authorList>
            <person name="Sakamoto M."/>
            <person name="Ikeyama N."/>
            <person name="Ogata Y."/>
            <person name="Suda W."/>
            <person name="Iino T."/>
            <person name="Hattori M."/>
            <person name="Ohkuma M."/>
        </authorList>
    </citation>
    <scope>NUCLEOTIDE SEQUENCE [LARGE SCALE GENOMIC DNA]</scope>
    <source>
        <strain evidence="6">5CPEGH6</strain>
    </source>
</reference>
<dbReference type="RefSeq" id="WP_141428521.1">
    <property type="nucleotide sequence ID" value="NZ_AP019736.1"/>
</dbReference>
<organism evidence="5 6">
    <name type="scientific">Alistipes dispar</name>
    <dbReference type="NCBI Taxonomy" id="2585119"/>
    <lineage>
        <taxon>Bacteria</taxon>
        <taxon>Pseudomonadati</taxon>
        <taxon>Bacteroidota</taxon>
        <taxon>Bacteroidia</taxon>
        <taxon>Bacteroidales</taxon>
        <taxon>Rikenellaceae</taxon>
        <taxon>Alistipes</taxon>
    </lineage>
</organism>
<evidence type="ECO:0000313" key="5">
    <source>
        <dbReference type="EMBL" id="BBL06734.1"/>
    </source>
</evidence>
<protein>
    <recommendedName>
        <fullName evidence="4">dTTP/UTP pyrophosphatase</fullName>
        <shortName evidence="4">dTTPase/UTPase</shortName>
        <ecNumber evidence="4">3.6.1.9</ecNumber>
    </recommendedName>
    <alternativeName>
        <fullName evidence="4">Nucleoside triphosphate pyrophosphatase</fullName>
    </alternativeName>
    <alternativeName>
        <fullName evidence="4">Nucleotide pyrophosphatase</fullName>
        <shortName evidence="4">Nucleotide PPase</shortName>
    </alternativeName>
</protein>
<comment type="subcellular location">
    <subcellularLocation>
        <location evidence="4">Cytoplasm</location>
    </subcellularLocation>
</comment>
<dbReference type="Pfam" id="PF02545">
    <property type="entry name" value="Maf"/>
    <property type="match status" value="1"/>
</dbReference>
<dbReference type="GO" id="GO:0005737">
    <property type="term" value="C:cytoplasm"/>
    <property type="evidence" value="ECO:0007669"/>
    <property type="project" value="UniProtKB-SubCell"/>
</dbReference>
<dbReference type="InterPro" id="IPR029001">
    <property type="entry name" value="ITPase-like_fam"/>
</dbReference>
<name>A0A4Y1X1Z5_9BACT</name>
<dbReference type="GeneID" id="98673349"/>
<dbReference type="HAMAP" id="MF_00528">
    <property type="entry name" value="Maf"/>
    <property type="match status" value="1"/>
</dbReference>
<comment type="catalytic activity">
    <reaction evidence="4">
        <text>dTTP + H2O = dTMP + diphosphate + H(+)</text>
        <dbReference type="Rhea" id="RHEA:28534"/>
        <dbReference type="ChEBI" id="CHEBI:15377"/>
        <dbReference type="ChEBI" id="CHEBI:15378"/>
        <dbReference type="ChEBI" id="CHEBI:33019"/>
        <dbReference type="ChEBI" id="CHEBI:37568"/>
        <dbReference type="ChEBI" id="CHEBI:63528"/>
        <dbReference type="EC" id="3.6.1.9"/>
    </reaction>
</comment>
<comment type="caution">
    <text evidence="4">Lacks conserved residue(s) required for the propagation of feature annotation.</text>
</comment>
<dbReference type="EC" id="3.6.1.9" evidence="4"/>
<evidence type="ECO:0000256" key="1">
    <source>
        <dbReference type="ARBA" id="ARBA00001968"/>
    </source>
</evidence>
<dbReference type="KEGG" id="ada:A5CPEGH6_13720"/>
<dbReference type="NCBIfam" id="TIGR00172">
    <property type="entry name" value="maf"/>
    <property type="match status" value="1"/>
</dbReference>
<feature type="site" description="Important for substrate specificity" evidence="4">
    <location>
        <position position="80"/>
    </location>
</feature>
<evidence type="ECO:0000256" key="3">
    <source>
        <dbReference type="ARBA" id="ARBA00023080"/>
    </source>
</evidence>
<proteinExistence type="inferred from homology"/>
<comment type="cofactor">
    <cofactor evidence="1 4">
        <name>a divalent metal cation</name>
        <dbReference type="ChEBI" id="CHEBI:60240"/>
    </cofactor>
</comment>
<evidence type="ECO:0000256" key="2">
    <source>
        <dbReference type="ARBA" id="ARBA00022801"/>
    </source>
</evidence>
<comment type="similarity">
    <text evidence="4">Belongs to the Maf family. YhdE subfamily.</text>
</comment>
<dbReference type="PANTHER" id="PTHR43213">
    <property type="entry name" value="BIFUNCTIONAL DTTP/UTP PYROPHOSPHATASE/METHYLTRANSFERASE PROTEIN-RELATED"/>
    <property type="match status" value="1"/>
</dbReference>
<dbReference type="PIRSF" id="PIRSF006305">
    <property type="entry name" value="Maf"/>
    <property type="match status" value="1"/>
</dbReference>
<dbReference type="PANTHER" id="PTHR43213:SF5">
    <property type="entry name" value="BIFUNCTIONAL DTTP_UTP PYROPHOSPHATASE_METHYLTRANSFERASE PROTEIN-RELATED"/>
    <property type="match status" value="1"/>
</dbReference>
<evidence type="ECO:0000256" key="4">
    <source>
        <dbReference type="HAMAP-Rule" id="MF_00528"/>
    </source>
</evidence>
<keyword evidence="2 4" id="KW-0378">Hydrolase</keyword>
<dbReference type="InterPro" id="IPR003697">
    <property type="entry name" value="Maf-like"/>
</dbReference>
<dbReference type="Proteomes" id="UP000319374">
    <property type="component" value="Chromosome"/>
</dbReference>
<sequence length="198" mass="22429">MLLHEQLRNYRLLLASQSPRRRELMTGCGLPYELAPRFDCAEVYPAGLAAEEVPLYLSRLKSEAYPAPLSGRDILLTADTVVVLDGEVLGKPRDREDAAGMLRRLSGRHHTVVSGVTLRTTGRMHSFEARTSVWFRPLADEEIAYYVDAFRPFDKAGSYGIQEWIGYAAIERIEGSFYNVMGLPIQKVYVELTRFLNE</sequence>
<dbReference type="GO" id="GO:0036221">
    <property type="term" value="F:UTP diphosphatase activity"/>
    <property type="evidence" value="ECO:0007669"/>
    <property type="project" value="RHEA"/>
</dbReference>
<dbReference type="OrthoDB" id="9807767at2"/>
<keyword evidence="3 4" id="KW-0546">Nucleotide metabolism</keyword>
<keyword evidence="6" id="KW-1185">Reference proteome</keyword>
<keyword evidence="4" id="KW-0963">Cytoplasm</keyword>
<feature type="site" description="Important for substrate specificity" evidence="4">
    <location>
        <position position="20"/>
    </location>
</feature>
<dbReference type="CDD" id="cd00555">
    <property type="entry name" value="Maf"/>
    <property type="match status" value="1"/>
</dbReference>
<dbReference type="EMBL" id="AP019736">
    <property type="protein sequence ID" value="BBL06734.1"/>
    <property type="molecule type" value="Genomic_DNA"/>
</dbReference>
<feature type="site" description="Important for substrate specificity" evidence="4">
    <location>
        <position position="162"/>
    </location>
</feature>
<dbReference type="Gene3D" id="3.90.950.10">
    <property type="match status" value="1"/>
</dbReference>
<feature type="active site" description="Proton acceptor" evidence="4">
    <location>
        <position position="79"/>
    </location>
</feature>
<accession>A0A4Y1X1Z5</accession>
<evidence type="ECO:0000313" key="6">
    <source>
        <dbReference type="Proteomes" id="UP000319374"/>
    </source>
</evidence>
<dbReference type="AlphaFoldDB" id="A0A4Y1X1Z5"/>